<dbReference type="CDD" id="cd22239">
    <property type="entry name" value="NPHP4"/>
    <property type="match status" value="1"/>
</dbReference>
<feature type="compositionally biased region" description="Polar residues" evidence="1">
    <location>
        <begin position="336"/>
        <end position="345"/>
    </location>
</feature>
<dbReference type="Pfam" id="PF26190">
    <property type="entry name" value="Ig_NPHP4_1st"/>
    <property type="match status" value="1"/>
</dbReference>
<evidence type="ECO:0000259" key="2">
    <source>
        <dbReference type="Pfam" id="PF26015"/>
    </source>
</evidence>
<evidence type="ECO:0000256" key="1">
    <source>
        <dbReference type="SAM" id="MobiDB-lite"/>
    </source>
</evidence>
<dbReference type="Pfam" id="PF26186">
    <property type="entry name" value="NPHP4_C2_3rd"/>
    <property type="match status" value="1"/>
</dbReference>
<dbReference type="GO" id="GO:1904491">
    <property type="term" value="P:protein localization to ciliary transition zone"/>
    <property type="evidence" value="ECO:0007669"/>
    <property type="project" value="TreeGrafter"/>
</dbReference>
<evidence type="ECO:0000259" key="5">
    <source>
        <dbReference type="Pfam" id="PF26189"/>
    </source>
</evidence>
<evidence type="ECO:0000259" key="4">
    <source>
        <dbReference type="Pfam" id="PF26187"/>
    </source>
</evidence>
<evidence type="ECO:0000313" key="8">
    <source>
        <dbReference type="Proteomes" id="UP001208570"/>
    </source>
</evidence>
<feature type="domain" description="NPHP4 Ig-like" evidence="2">
    <location>
        <begin position="1319"/>
        <end position="1401"/>
    </location>
</feature>
<feature type="region of interest" description="Disordered" evidence="1">
    <location>
        <begin position="336"/>
        <end position="362"/>
    </location>
</feature>
<dbReference type="GO" id="GO:0035869">
    <property type="term" value="C:ciliary transition zone"/>
    <property type="evidence" value="ECO:0007669"/>
    <property type="project" value="TreeGrafter"/>
</dbReference>
<evidence type="ECO:0000313" key="7">
    <source>
        <dbReference type="EMBL" id="KAK2148882.1"/>
    </source>
</evidence>
<reference evidence="7" key="1">
    <citation type="journal article" date="2023" name="Mol. Biol. Evol.">
        <title>Third-Generation Sequencing Reveals the Adaptive Role of the Epigenome in Three Deep-Sea Polychaetes.</title>
        <authorList>
            <person name="Perez M."/>
            <person name="Aroh O."/>
            <person name="Sun Y."/>
            <person name="Lan Y."/>
            <person name="Juniper S.K."/>
            <person name="Young C.R."/>
            <person name="Angers B."/>
            <person name="Qian P.Y."/>
        </authorList>
    </citation>
    <scope>NUCLEOTIDE SEQUENCE</scope>
    <source>
        <strain evidence="7">P08H-3</strain>
    </source>
</reference>
<dbReference type="InterPro" id="IPR058688">
    <property type="entry name" value="Ig_NPHP4_2nd"/>
</dbReference>
<evidence type="ECO:0000259" key="3">
    <source>
        <dbReference type="Pfam" id="PF26186"/>
    </source>
</evidence>
<dbReference type="GO" id="GO:0036064">
    <property type="term" value="C:ciliary basal body"/>
    <property type="evidence" value="ECO:0007669"/>
    <property type="project" value="TreeGrafter"/>
</dbReference>
<organism evidence="7 8">
    <name type="scientific">Paralvinella palmiformis</name>
    <dbReference type="NCBI Taxonomy" id="53620"/>
    <lineage>
        <taxon>Eukaryota</taxon>
        <taxon>Metazoa</taxon>
        <taxon>Spiralia</taxon>
        <taxon>Lophotrochozoa</taxon>
        <taxon>Annelida</taxon>
        <taxon>Polychaeta</taxon>
        <taxon>Sedentaria</taxon>
        <taxon>Canalipalpata</taxon>
        <taxon>Terebellida</taxon>
        <taxon>Terebelliformia</taxon>
        <taxon>Alvinellidae</taxon>
        <taxon>Paralvinella</taxon>
    </lineage>
</organism>
<dbReference type="InterPro" id="IPR058765">
    <property type="entry name" value="NPHP4_C2-like"/>
</dbReference>
<feature type="region of interest" description="Disordered" evidence="1">
    <location>
        <begin position="1149"/>
        <end position="1169"/>
    </location>
</feature>
<dbReference type="InterPro" id="IPR058685">
    <property type="entry name" value="Ig_NPHP4_4th"/>
</dbReference>
<accession>A0AAD9MX01</accession>
<dbReference type="Pfam" id="PF26015">
    <property type="entry name" value="Ig_NPH4_3rd"/>
    <property type="match status" value="1"/>
</dbReference>
<feature type="domain" description="NPHP4 Ig-like" evidence="6">
    <location>
        <begin position="1052"/>
        <end position="1204"/>
    </location>
</feature>
<dbReference type="EMBL" id="JAODUP010000477">
    <property type="protein sequence ID" value="KAK2148882.1"/>
    <property type="molecule type" value="Genomic_DNA"/>
</dbReference>
<dbReference type="Proteomes" id="UP001208570">
    <property type="component" value="Unassembled WGS sequence"/>
</dbReference>
<sequence length="1502" mass="167158">MARSDLECDGVQVHQHKLKQPKAESLKIIDHLCAVIVLPVPYQRLQFQYKESFPFVINIGQITDFICSTHHGDGQSAQYQVRLSMFDLAYKQFFGRAWTSSNLQPKKSGQKIKLDVNQNAYFHTSLSDESIAIVLEIIAMTTSDEGKMEQWSCGWSLMKVFKYDGKMLDVSSSSIAPPQKLTVYNGTPLALVYLDEPIEENPDLNSIPGCAAVYTIRTHQALTKVMHLIDENCIVGPNDVIPGLSDGVRDPKTGLRDSFRKPKLLKPLPGFIDKISINFSIPLEKLEEDVCRLLNEDRVQKDKQADGYSIEITDRKLLVGVHNGWSYVSDPETVALTPQDNSNASMKRAGSKRGHKRSPSTTSLGQASALVYRHRVELDGLLEDSSFCVVFTLIYDVAEAPTSKDKRSGARKNPFSVAIRWAAWCPVSNLQVKDQSVNLIGGPGPNPEDMLLFHSQSVESIGSTASLSQLTGGTVTFSFNCDLPGKENAITALDASNQMLQVPQFSARRLSRGSDEGSGILQEISVSGRPPMHPSSASPQSMIQASTTFEQMAANASARMPTYQEPSTAQDMHHLGVSPIPGFGGSPQMTNYMSGMYGMPGGIPPGMAMPYGMTPRGYMPVEVSHLRDSVGSIIPSDMQELPFTPVYAPIMAAIPGMHSGQGLSRAAYAKLYSAGFQPVLDRVGEPAEVIDPSDVFNFVAAKEDMDKLKANEIYMQFLAYARVATFEAPDANKPPGTVFFTFQFYRYPQVTTERLLLGNADGHLGNDPSAVPCILQRIDKDGSVLKGPPGYMLKYLVDPAYLKPGEGRLFVKHMSQATLHIDVWDGDTLHLIGSCAVDLKHLCRQGREAVQVTYELDIISQDIIDPEGITTAGDPLRDGSVLPAAVSQIIKGRLHLRMANIGHFSEGKLSKADKIIQTQKPKLIVKAGSGTAFPGGSLNAVNQHIKFLGTVKIARALPLAETNHELAQFLFSRRDQTQQEDTGTQGGVERKRKVARLQAVQQKLGDTSNQIVSTIRHEKDERNRDLKMIEMYRKQAKHDGILNMLNKAISSEHTIYPSMGFVEFFEFSLRNPYSVEHTITIDTDDPELMVVTDPREWRHFKMLNEIYTSVEEGMFNTETKSGKPEIFLRPKESVHIPFKFLSFKADHSVQPQAPTDPYRPQSKPGVNQNKIQRDPLETRMIKAYFHTQEGKPISILSLKVEPQPHIIDQTFRFYHPEQSFLKKSIRLPPLQNLPGVPIGGANLNQLWVRCSDSNVICTSKNVQQGEPHDIFIKVACGASPQIKRFFITVYTDPYLSKPIQIWQFYIHALQRVDVTCTEGQTSRFNLLLRGTQASRLVQCFPSHGNEMQVSPKEPFMLATNTLQELFVGVRPMHAGSKFLFLNVVDIEYHQLIRSWLVCVASQASHVVKAYEILLPVGGGKTSNKKISYTNPYPKVKVFYLRTSREDLLQFKESRLELGAGETTNIGLRFAPCMTPGSIEILVFINDEDDKTEETFCVKAIYQ</sequence>
<protein>
    <recommendedName>
        <fullName evidence="9">Nephrocystin-4</fullName>
    </recommendedName>
</protein>
<evidence type="ECO:0000259" key="6">
    <source>
        <dbReference type="Pfam" id="PF26190"/>
    </source>
</evidence>
<feature type="domain" description="NPHP4 C2-like" evidence="3">
    <location>
        <begin position="666"/>
        <end position="903"/>
    </location>
</feature>
<dbReference type="InterPro" id="IPR058687">
    <property type="entry name" value="Ig_NPHP4_1st"/>
</dbReference>
<dbReference type="InterPro" id="IPR029775">
    <property type="entry name" value="NPHP4"/>
</dbReference>
<dbReference type="Pfam" id="PF26189">
    <property type="entry name" value="Ig_NPHP4_2nd"/>
    <property type="match status" value="1"/>
</dbReference>
<keyword evidence="8" id="KW-1185">Reference proteome</keyword>
<dbReference type="GO" id="GO:0097546">
    <property type="term" value="C:ciliary base"/>
    <property type="evidence" value="ECO:0007669"/>
    <property type="project" value="TreeGrafter"/>
</dbReference>
<dbReference type="GO" id="GO:0090090">
    <property type="term" value="P:negative regulation of canonical Wnt signaling pathway"/>
    <property type="evidence" value="ECO:0007669"/>
    <property type="project" value="InterPro"/>
</dbReference>
<dbReference type="PANTHER" id="PTHR31043">
    <property type="entry name" value="NEPHROCYSTIN-4"/>
    <property type="match status" value="1"/>
</dbReference>
<dbReference type="GO" id="GO:0097730">
    <property type="term" value="C:non-motile cilium"/>
    <property type="evidence" value="ECO:0007669"/>
    <property type="project" value="InterPro"/>
</dbReference>
<dbReference type="InterPro" id="IPR058686">
    <property type="entry name" value="Ig_NPHP4_3rd"/>
</dbReference>
<name>A0AAD9MX01_9ANNE</name>
<comment type="caution">
    <text evidence="7">The sequence shown here is derived from an EMBL/GenBank/DDBJ whole genome shotgun (WGS) entry which is preliminary data.</text>
</comment>
<dbReference type="PANTHER" id="PTHR31043:SF3">
    <property type="entry name" value="NEPHROCYSTIN-4"/>
    <property type="match status" value="1"/>
</dbReference>
<proteinExistence type="predicted"/>
<dbReference type="Pfam" id="PF26187">
    <property type="entry name" value="Ig_NPHP4_4th"/>
    <property type="match status" value="1"/>
</dbReference>
<feature type="domain" description="NPHP4 Ig-like" evidence="4">
    <location>
        <begin position="1408"/>
        <end position="1502"/>
    </location>
</feature>
<feature type="domain" description="NPHP4 Ig-like" evidence="5">
    <location>
        <begin position="1211"/>
        <end position="1307"/>
    </location>
</feature>
<gene>
    <name evidence="7" type="ORF">LSH36_477g01002</name>
</gene>
<feature type="compositionally biased region" description="Basic residues" evidence="1">
    <location>
        <begin position="349"/>
        <end position="358"/>
    </location>
</feature>
<evidence type="ECO:0008006" key="9">
    <source>
        <dbReference type="Google" id="ProtNLM"/>
    </source>
</evidence>